<evidence type="ECO:0000313" key="2">
    <source>
        <dbReference type="EMBL" id="KAG5649143.1"/>
    </source>
</evidence>
<dbReference type="EMBL" id="JABCKI010001519">
    <property type="protein sequence ID" value="KAG5649143.1"/>
    <property type="molecule type" value="Genomic_DNA"/>
</dbReference>
<reference evidence="2" key="1">
    <citation type="submission" date="2021-02" db="EMBL/GenBank/DDBJ databases">
        <authorList>
            <person name="Nieuwenhuis M."/>
            <person name="Van De Peppel L.J.J."/>
        </authorList>
    </citation>
    <scope>NUCLEOTIDE SEQUENCE</scope>
    <source>
        <strain evidence="2">D49</strain>
    </source>
</reference>
<reference evidence="2" key="2">
    <citation type="submission" date="2021-10" db="EMBL/GenBank/DDBJ databases">
        <title>Phylogenomics reveals ancestral predisposition of the termite-cultivated fungus Termitomyces towards a domesticated lifestyle.</title>
        <authorList>
            <person name="Auxier B."/>
            <person name="Grum-Grzhimaylo A."/>
            <person name="Cardenas M.E."/>
            <person name="Lodge J.D."/>
            <person name="Laessoe T."/>
            <person name="Pedersen O."/>
            <person name="Smith M.E."/>
            <person name="Kuyper T.W."/>
            <person name="Franco-Molano E.A."/>
            <person name="Baroni T.J."/>
            <person name="Aanen D.K."/>
        </authorList>
    </citation>
    <scope>NUCLEOTIDE SEQUENCE</scope>
    <source>
        <strain evidence="2">D49</strain>
    </source>
</reference>
<feature type="region of interest" description="Disordered" evidence="1">
    <location>
        <begin position="158"/>
        <end position="326"/>
    </location>
</feature>
<protein>
    <submittedName>
        <fullName evidence="2">Uncharacterized protein</fullName>
    </submittedName>
</protein>
<sequence>MLIPARSASLAVRTIGSFIELLNEAWEDFVADLDAGDDVTDSVPFLASRLETLAGWPAVYSGIWAKEDAAHVRLLEYVKKEGLEEVYPSLAVAWTEKQWRKWTWCAQLHAKRLEACFEDELPTGSWGPLMSRPSASPFVFGLRPPVLTPLSPRLVELPTPEVLPSRSQTLGTQVQKSPSPVPGPSRHLNRLPSAPPMDEDEEEPLPHENDGPAPTDEETDARPPAESDDDIEMVDEEPEAQESRGPKLVAQDEDEDGSKWVWRRSLETNANLGTLLDEAETMSSPNKQGEKRTLEDDDANEDEEEPAGRPKPCRKRSKKSVPVVEDSDAAVEVPALLGRRFVPLGMYWDQPLKQAKHLRLRGRVKVD</sequence>
<gene>
    <name evidence="2" type="ORF">H0H81_005976</name>
</gene>
<accession>A0A9P7GIG3</accession>
<feature type="compositionally biased region" description="Polar residues" evidence="1">
    <location>
        <begin position="165"/>
        <end position="178"/>
    </location>
</feature>
<feature type="compositionally biased region" description="Acidic residues" evidence="1">
    <location>
        <begin position="295"/>
        <end position="305"/>
    </location>
</feature>
<feature type="compositionally biased region" description="Acidic residues" evidence="1">
    <location>
        <begin position="226"/>
        <end position="240"/>
    </location>
</feature>
<keyword evidence="3" id="KW-1185">Reference proteome</keyword>
<evidence type="ECO:0000313" key="3">
    <source>
        <dbReference type="Proteomes" id="UP000717328"/>
    </source>
</evidence>
<evidence type="ECO:0000256" key="1">
    <source>
        <dbReference type="SAM" id="MobiDB-lite"/>
    </source>
</evidence>
<proteinExistence type="predicted"/>
<comment type="caution">
    <text evidence="2">The sequence shown here is derived from an EMBL/GenBank/DDBJ whole genome shotgun (WGS) entry which is preliminary data.</text>
</comment>
<dbReference type="Proteomes" id="UP000717328">
    <property type="component" value="Unassembled WGS sequence"/>
</dbReference>
<dbReference type="AlphaFoldDB" id="A0A9P7GIG3"/>
<name>A0A9P7GIG3_9AGAR</name>
<organism evidence="2 3">
    <name type="scientific">Sphagnurus paluster</name>
    <dbReference type="NCBI Taxonomy" id="117069"/>
    <lineage>
        <taxon>Eukaryota</taxon>
        <taxon>Fungi</taxon>
        <taxon>Dikarya</taxon>
        <taxon>Basidiomycota</taxon>
        <taxon>Agaricomycotina</taxon>
        <taxon>Agaricomycetes</taxon>
        <taxon>Agaricomycetidae</taxon>
        <taxon>Agaricales</taxon>
        <taxon>Tricholomatineae</taxon>
        <taxon>Lyophyllaceae</taxon>
        <taxon>Sphagnurus</taxon>
    </lineage>
</organism>